<evidence type="ECO:0000313" key="11">
    <source>
        <dbReference type="Proteomes" id="UP000005307"/>
    </source>
</evidence>
<evidence type="ECO:0000256" key="5">
    <source>
        <dbReference type="ARBA" id="ARBA00023239"/>
    </source>
</evidence>
<keyword evidence="5 10" id="KW-0456">Lyase</keyword>
<dbReference type="InterPro" id="IPR029419">
    <property type="entry name" value="Arg_succ_lyase_C"/>
</dbReference>
<dbReference type="GO" id="GO:0042450">
    <property type="term" value="P:L-arginine biosynthetic process via ornithine"/>
    <property type="evidence" value="ECO:0007669"/>
    <property type="project" value="UniProtKB-UniRule"/>
</dbReference>
<accession>M9RBT5</accession>
<evidence type="ECO:0000256" key="3">
    <source>
        <dbReference type="ARBA" id="ARBA00012338"/>
    </source>
</evidence>
<keyword evidence="11" id="KW-1185">Reference proteome</keyword>
<dbReference type="EC" id="4.3.2.1" evidence="3 6"/>
<dbReference type="InterPro" id="IPR009049">
    <property type="entry name" value="Argininosuccinate_lyase"/>
</dbReference>
<dbReference type="CDD" id="cd01359">
    <property type="entry name" value="Argininosuccinate_lyase"/>
    <property type="match status" value="1"/>
</dbReference>
<dbReference type="Gene3D" id="1.10.40.30">
    <property type="entry name" value="Fumarase/aspartase (C-terminal domain)"/>
    <property type="match status" value="1"/>
</dbReference>
<feature type="domain" description="Fumarate lyase N-terminal" evidence="8">
    <location>
        <begin position="83"/>
        <end position="333"/>
    </location>
</feature>
<dbReference type="eggNOG" id="COG0165">
    <property type="taxonomic scope" value="Bacteria"/>
</dbReference>
<keyword evidence="4" id="KW-0055">Arginine biosynthesis</keyword>
<evidence type="ECO:0000256" key="1">
    <source>
        <dbReference type="ARBA" id="ARBA00000985"/>
    </source>
</evidence>
<dbReference type="PANTHER" id="PTHR43814:SF1">
    <property type="entry name" value="ARGININOSUCCINATE LYASE"/>
    <property type="match status" value="1"/>
</dbReference>
<dbReference type="InterPro" id="IPR000362">
    <property type="entry name" value="Fumarate_lyase_fam"/>
</dbReference>
<gene>
    <name evidence="10" type="primary">argH2</name>
    <name evidence="10" type="ORF">OAN307_c42450</name>
</gene>
<dbReference type="Proteomes" id="UP000005307">
    <property type="component" value="Chromosome"/>
</dbReference>
<dbReference type="InterPro" id="IPR008948">
    <property type="entry name" value="L-Aspartase-like"/>
</dbReference>
<dbReference type="Pfam" id="PF00206">
    <property type="entry name" value="Lyase_1"/>
    <property type="match status" value="1"/>
</dbReference>
<dbReference type="NCBIfam" id="TIGR00838">
    <property type="entry name" value="argH"/>
    <property type="match status" value="1"/>
</dbReference>
<dbReference type="Gene3D" id="1.20.200.10">
    <property type="entry name" value="Fumarase/aspartase (Central domain)"/>
    <property type="match status" value="1"/>
</dbReference>
<keyword evidence="4" id="KW-0028">Amino-acid biosynthesis</keyword>
<dbReference type="Gene3D" id="1.10.275.10">
    <property type="entry name" value="Fumarase/aspartase (N-terminal domain)"/>
    <property type="match status" value="1"/>
</dbReference>
<dbReference type="EMBL" id="CP003740">
    <property type="protein sequence ID" value="AGI69642.1"/>
    <property type="molecule type" value="Genomic_DNA"/>
</dbReference>
<dbReference type="KEGG" id="oat:OAN307_c42450"/>
<dbReference type="HOGENOM" id="CLU_027272_3_0_5"/>
<dbReference type="GO" id="GO:0004056">
    <property type="term" value="F:argininosuccinate lyase activity"/>
    <property type="evidence" value="ECO:0007669"/>
    <property type="project" value="UniProtKB-UniRule"/>
</dbReference>
<sequence>MGTHHDRRCNFDHSNAGRLPDLPTLHHPRRRHGGAKGMIDNSTFPDPTYKTTVLAPLFEGVKTHYAGHMAAINRAHLVMLVETGILPRADGAKIAQALHAIDTETDISALSYTGEHEDYFFYVEAELRTRLGDLGGALHTARSRNDMDHTLFKMALRTRAGTMLTQITTLTTALIEKARAESATLIVAYTHGQPAQPTTFGHYLAAMIEVLNRDATRLSAAIDNLGHCPMGAAAITTSGFPIDRTRIADLLGFDGPLVNSYGCIASVDYVTGLYSAIKLVFLHLGRVVQDLAFWSSFEVGQLYVPNALVQISSIMPQKRNPVPIEHMRHLASVTCGRCDMVVNTMHNTPFTDMNDSEGEVQQAGYAAFDSGGRVLDLLRAFLPACSINAANVRRNTDAASITITELADSLVRDEGLTFRQAHEIAARIAQSLNGTPLSDGFDTFRAAFQTATGRAPAMDESAFRTATSPETFVARRDRIGGPAPAALAKALTDSAHDVHTVCTLCATRILRISDAEKTRDTAFAQLQET</sequence>
<dbReference type="PRINTS" id="PR00145">
    <property type="entry name" value="ARGSUCLYASE"/>
</dbReference>
<feature type="domain" description="Argininosuccinate lyase C-terminal" evidence="9">
    <location>
        <begin position="401"/>
        <end position="473"/>
    </location>
</feature>
<dbReference type="InterPro" id="IPR022761">
    <property type="entry name" value="Fumarate_lyase_N"/>
</dbReference>
<evidence type="ECO:0000256" key="4">
    <source>
        <dbReference type="ARBA" id="ARBA00022571"/>
    </source>
</evidence>
<protein>
    <recommendedName>
        <fullName evidence="3 6">Argininosuccinate lyase</fullName>
        <ecNumber evidence="3 6">4.3.2.1</ecNumber>
    </recommendedName>
</protein>
<evidence type="ECO:0000256" key="2">
    <source>
        <dbReference type="ARBA" id="ARBA00004941"/>
    </source>
</evidence>
<evidence type="ECO:0000256" key="7">
    <source>
        <dbReference type="SAM" id="MobiDB-lite"/>
    </source>
</evidence>
<comment type="pathway">
    <text evidence="2">Amino-acid biosynthesis; L-arginine biosynthesis; L-arginine from L-ornithine and carbamoyl phosphate: step 3/3.</text>
</comment>
<dbReference type="PRINTS" id="PR00149">
    <property type="entry name" value="FUMRATELYASE"/>
</dbReference>
<evidence type="ECO:0000259" key="9">
    <source>
        <dbReference type="Pfam" id="PF14698"/>
    </source>
</evidence>
<evidence type="ECO:0000259" key="8">
    <source>
        <dbReference type="Pfam" id="PF00206"/>
    </source>
</evidence>
<dbReference type="STRING" id="391626.OAN307_c42450"/>
<evidence type="ECO:0000313" key="10">
    <source>
        <dbReference type="EMBL" id="AGI69642.1"/>
    </source>
</evidence>
<dbReference type="Pfam" id="PF14698">
    <property type="entry name" value="ASL_C2"/>
    <property type="match status" value="1"/>
</dbReference>
<dbReference type="InterPro" id="IPR024083">
    <property type="entry name" value="Fumarase/histidase_N"/>
</dbReference>
<evidence type="ECO:0000256" key="6">
    <source>
        <dbReference type="NCBIfam" id="TIGR00838"/>
    </source>
</evidence>
<name>M9RBT5_9RHOB</name>
<dbReference type="GO" id="GO:0005829">
    <property type="term" value="C:cytosol"/>
    <property type="evidence" value="ECO:0007669"/>
    <property type="project" value="TreeGrafter"/>
</dbReference>
<comment type="catalytic activity">
    <reaction evidence="1">
        <text>2-(N(omega)-L-arginino)succinate = fumarate + L-arginine</text>
        <dbReference type="Rhea" id="RHEA:24020"/>
        <dbReference type="ChEBI" id="CHEBI:29806"/>
        <dbReference type="ChEBI" id="CHEBI:32682"/>
        <dbReference type="ChEBI" id="CHEBI:57472"/>
        <dbReference type="EC" id="4.3.2.1"/>
    </reaction>
</comment>
<proteinExistence type="predicted"/>
<dbReference type="AlphaFoldDB" id="M9RBT5"/>
<organism evidence="10 11">
    <name type="scientific">Octadecabacter antarcticus 307</name>
    <dbReference type="NCBI Taxonomy" id="391626"/>
    <lineage>
        <taxon>Bacteria</taxon>
        <taxon>Pseudomonadati</taxon>
        <taxon>Pseudomonadota</taxon>
        <taxon>Alphaproteobacteria</taxon>
        <taxon>Rhodobacterales</taxon>
        <taxon>Roseobacteraceae</taxon>
        <taxon>Octadecabacter</taxon>
    </lineage>
</organism>
<reference evidence="10 11" key="1">
    <citation type="journal article" date="2013" name="PLoS ONE">
        <title>Poles Apart: Arctic and Antarctic Octadecabacter strains Share High Genome Plasticity and a New Type of Xanthorhodopsin.</title>
        <authorList>
            <person name="Vollmers J."/>
            <person name="Voget S."/>
            <person name="Dietrich S."/>
            <person name="Gollnow K."/>
            <person name="Smits M."/>
            <person name="Meyer K."/>
            <person name="Brinkhoff T."/>
            <person name="Simon M."/>
            <person name="Daniel R."/>
        </authorList>
    </citation>
    <scope>NUCLEOTIDE SEQUENCE [LARGE SCALE GENOMIC DNA]</scope>
    <source>
        <strain evidence="10 11">307</strain>
    </source>
</reference>
<dbReference type="UniPathway" id="UPA00068">
    <property type="reaction ID" value="UER00114"/>
</dbReference>
<dbReference type="SUPFAM" id="SSF48557">
    <property type="entry name" value="L-aspartase-like"/>
    <property type="match status" value="1"/>
</dbReference>
<feature type="region of interest" description="Disordered" evidence="7">
    <location>
        <begin position="1"/>
        <end position="43"/>
    </location>
</feature>
<dbReference type="PANTHER" id="PTHR43814">
    <property type="entry name" value="ARGININOSUCCINATE LYASE"/>
    <property type="match status" value="1"/>
</dbReference>